<dbReference type="Pfam" id="PF10115">
    <property type="entry name" value="HlyU"/>
    <property type="match status" value="1"/>
</dbReference>
<reference evidence="2 3" key="1">
    <citation type="submission" date="2024-09" db="EMBL/GenBank/DDBJ databases">
        <authorList>
            <person name="Sun Q."/>
            <person name="Mori K."/>
        </authorList>
    </citation>
    <scope>NUCLEOTIDE SEQUENCE [LARGE SCALE GENOMIC DNA]</scope>
    <source>
        <strain evidence="2 3">ATCC 51285</strain>
    </source>
</reference>
<evidence type="ECO:0000313" key="2">
    <source>
        <dbReference type="EMBL" id="MFB9886299.1"/>
    </source>
</evidence>
<dbReference type="Proteomes" id="UP001589628">
    <property type="component" value="Unassembled WGS sequence"/>
</dbReference>
<sequence length="90" mass="10129">MGILDSLKNLFSASQGPDNRYPVEEYQGYQIQPQPQAMGGQYRVQALIRKGEQEHLFIRSDLVGGADECAELTLRKAKMTIDQLGERIFA</sequence>
<dbReference type="EMBL" id="JBHLZN010000002">
    <property type="protein sequence ID" value="MFB9886299.1"/>
    <property type="molecule type" value="Genomic_DNA"/>
</dbReference>
<name>A0ABV5ZAK5_9GAMM</name>
<feature type="region of interest" description="Disordered" evidence="1">
    <location>
        <begin position="1"/>
        <end position="22"/>
    </location>
</feature>
<accession>A0ABV5ZAK5</accession>
<keyword evidence="3" id="KW-1185">Reference proteome</keyword>
<dbReference type="InterPro" id="IPR018772">
    <property type="entry name" value="Transcription_activator_HlyU"/>
</dbReference>
<protein>
    <submittedName>
        <fullName evidence="2">HlyU family transcriptional regulator</fullName>
    </submittedName>
</protein>
<dbReference type="RefSeq" id="WP_027311769.1">
    <property type="nucleotide sequence ID" value="NZ_JAUESS010000011.1"/>
</dbReference>
<evidence type="ECO:0000256" key="1">
    <source>
        <dbReference type="SAM" id="MobiDB-lite"/>
    </source>
</evidence>
<organism evidence="2 3">
    <name type="scientific">Balneatrix alpica</name>
    <dbReference type="NCBI Taxonomy" id="75684"/>
    <lineage>
        <taxon>Bacteria</taxon>
        <taxon>Pseudomonadati</taxon>
        <taxon>Pseudomonadota</taxon>
        <taxon>Gammaproteobacteria</taxon>
        <taxon>Oceanospirillales</taxon>
        <taxon>Balneatrichaceae</taxon>
        <taxon>Balneatrix</taxon>
    </lineage>
</organism>
<evidence type="ECO:0000313" key="3">
    <source>
        <dbReference type="Proteomes" id="UP001589628"/>
    </source>
</evidence>
<comment type="caution">
    <text evidence="2">The sequence shown here is derived from an EMBL/GenBank/DDBJ whole genome shotgun (WGS) entry which is preliminary data.</text>
</comment>
<proteinExistence type="predicted"/>
<gene>
    <name evidence="2" type="ORF">ACFFLH_07760</name>
</gene>